<accession>A0ABX3GEC0</accession>
<evidence type="ECO:0000313" key="7">
    <source>
        <dbReference type="Proteomes" id="UP000187158"/>
    </source>
</evidence>
<evidence type="ECO:0000256" key="4">
    <source>
        <dbReference type="ARBA" id="ARBA00022679"/>
    </source>
</evidence>
<dbReference type="InterPro" id="IPR001173">
    <property type="entry name" value="Glyco_trans_2-like"/>
</dbReference>
<dbReference type="SUPFAM" id="SSF53335">
    <property type="entry name" value="S-adenosyl-L-methionine-dependent methyltransferases"/>
    <property type="match status" value="1"/>
</dbReference>
<evidence type="ECO:0000313" key="6">
    <source>
        <dbReference type="EMBL" id="OMD06281.1"/>
    </source>
</evidence>
<keyword evidence="4" id="KW-0808">Transferase</keyword>
<dbReference type="RefSeq" id="WP_076220648.1">
    <property type="nucleotide sequence ID" value="NZ_MPVM01000005.1"/>
</dbReference>
<keyword evidence="3" id="KW-0328">Glycosyltransferase</keyword>
<dbReference type="InterPro" id="IPR029044">
    <property type="entry name" value="Nucleotide-diphossugar_trans"/>
</dbReference>
<dbReference type="Gene3D" id="3.40.50.150">
    <property type="entry name" value="Vaccinia Virus protein VP39"/>
    <property type="match status" value="1"/>
</dbReference>
<dbReference type="EMBL" id="MPVP01000436">
    <property type="protein sequence ID" value="OMD06281.1"/>
    <property type="molecule type" value="Genomic_DNA"/>
</dbReference>
<dbReference type="Pfam" id="PF13489">
    <property type="entry name" value="Methyltransf_23"/>
    <property type="match status" value="1"/>
</dbReference>
<evidence type="ECO:0000256" key="1">
    <source>
        <dbReference type="ARBA" id="ARBA00004776"/>
    </source>
</evidence>
<name>A0ABX3GEC0_9BACL</name>
<evidence type="ECO:0000256" key="2">
    <source>
        <dbReference type="ARBA" id="ARBA00006739"/>
    </source>
</evidence>
<dbReference type="Pfam" id="PF00535">
    <property type="entry name" value="Glycos_transf_2"/>
    <property type="match status" value="1"/>
</dbReference>
<dbReference type="Proteomes" id="UP000187158">
    <property type="component" value="Unassembled WGS sequence"/>
</dbReference>
<dbReference type="InterPro" id="IPR011990">
    <property type="entry name" value="TPR-like_helical_dom_sf"/>
</dbReference>
<dbReference type="PANTHER" id="PTHR43179:SF12">
    <property type="entry name" value="GALACTOFURANOSYLTRANSFERASE GLFT2"/>
    <property type="match status" value="1"/>
</dbReference>
<dbReference type="SUPFAM" id="SSF53448">
    <property type="entry name" value="Nucleotide-diphospho-sugar transferases"/>
    <property type="match status" value="1"/>
</dbReference>
<evidence type="ECO:0000256" key="3">
    <source>
        <dbReference type="ARBA" id="ARBA00022676"/>
    </source>
</evidence>
<gene>
    <name evidence="6" type="ORF">BSO21_30930</name>
</gene>
<protein>
    <recommendedName>
        <fullName evidence="5">Glycosyltransferase 2-like domain-containing protein</fullName>
    </recommendedName>
</protein>
<proteinExistence type="inferred from homology"/>
<comment type="pathway">
    <text evidence="1">Cell wall biogenesis; cell wall polysaccharide biosynthesis.</text>
</comment>
<dbReference type="CDD" id="cd04186">
    <property type="entry name" value="GT_2_like_c"/>
    <property type="match status" value="1"/>
</dbReference>
<dbReference type="CDD" id="cd02440">
    <property type="entry name" value="AdoMet_MTases"/>
    <property type="match status" value="1"/>
</dbReference>
<keyword evidence="7" id="KW-1185">Reference proteome</keyword>
<comment type="caution">
    <text evidence="6">The sequence shown here is derived from an EMBL/GenBank/DDBJ whole genome shotgun (WGS) entry which is preliminary data.</text>
</comment>
<reference evidence="6 7" key="1">
    <citation type="submission" date="2016-11" db="EMBL/GenBank/DDBJ databases">
        <title>Paenibacillus species isolates.</title>
        <authorList>
            <person name="Beno S.M."/>
        </authorList>
    </citation>
    <scope>NUCLEOTIDE SEQUENCE [LARGE SCALE GENOMIC DNA]</scope>
    <source>
        <strain evidence="6 7">FSL H7-0433</strain>
    </source>
</reference>
<comment type="similarity">
    <text evidence="2">Belongs to the glycosyltransferase 2 family.</text>
</comment>
<dbReference type="PANTHER" id="PTHR43179">
    <property type="entry name" value="RHAMNOSYLTRANSFERASE WBBL"/>
    <property type="match status" value="1"/>
</dbReference>
<dbReference type="Gene3D" id="3.90.550.10">
    <property type="entry name" value="Spore Coat Polysaccharide Biosynthesis Protein SpsA, Chain A"/>
    <property type="match status" value="1"/>
</dbReference>
<feature type="domain" description="Glycosyltransferase 2-like" evidence="5">
    <location>
        <begin position="4"/>
        <end position="171"/>
    </location>
</feature>
<dbReference type="InterPro" id="IPR029063">
    <property type="entry name" value="SAM-dependent_MTases_sf"/>
</dbReference>
<evidence type="ECO:0000259" key="5">
    <source>
        <dbReference type="Pfam" id="PF00535"/>
    </source>
</evidence>
<dbReference type="Gene3D" id="1.25.40.10">
    <property type="entry name" value="Tetratricopeptide repeat domain"/>
    <property type="match status" value="1"/>
</dbReference>
<sequence>MMTSIIILAYNQLEYTKMCIESIREYTDLNSYELIVIDNNSSDGTRDWLRIQSDIKLIENDSNLGFPKGCNQGIEISTGDNILLLNNDTIVTYNWLDNLLVALNGDPSVGAVSCVTNNCSYAQSVPYSYANIEEMHEFSKNFNTNNLGEYNERIKLIGFCYLIKKSVINEIGMLDEQFSPGNFEDDDFSLRIRKAGYRLLLCKDTFIHHFGSVSFIEEKEKYAKLLNRNAVLFEKKWGFSPLYSQHIRFDVLNMIQDSPDTELVILEVGCACGGTLLEVKNRYKNSTVFGIEINKEAAEVSSLIADVSTVNIEKEALPYQENTFDYIILADVLEHLVDPWSVLEKLRKSLKPSGRILISIPNIMHHSVIQGLLNGFWTYTDAGILDKTHMRFFTLYELKKMIISTGYKIDHLSGNSIGSSKDSEDFVRKLLTINDNDALKDQFNVYQYLISASKNKVFDLMDLFILDGEVNLTHWEKVDHFSVEEVIEIIVTKNWENEMKEEIFNQLGAKFFEEGKSAKAIAFLKNAYYLNSSNAEVLYNLTYALSMVGETSLAHSFLEKLKLSDEMLYKEFLKVLI</sequence>
<organism evidence="6 7">
    <name type="scientific">Paenibacillus odorifer</name>
    <dbReference type="NCBI Taxonomy" id="189426"/>
    <lineage>
        <taxon>Bacteria</taxon>
        <taxon>Bacillati</taxon>
        <taxon>Bacillota</taxon>
        <taxon>Bacilli</taxon>
        <taxon>Bacillales</taxon>
        <taxon>Paenibacillaceae</taxon>
        <taxon>Paenibacillus</taxon>
    </lineage>
</organism>
<dbReference type="SUPFAM" id="SSF48452">
    <property type="entry name" value="TPR-like"/>
    <property type="match status" value="1"/>
</dbReference>